<evidence type="ECO:0008006" key="10">
    <source>
        <dbReference type="Google" id="ProtNLM"/>
    </source>
</evidence>
<accession>A0AAV8SHU0</accession>
<keyword evidence="5" id="KW-0287">Flowering</keyword>
<keyword evidence="3" id="KW-0221">Differentiation</keyword>
<dbReference type="PANTHER" id="PTHR33405:SF4">
    <property type="entry name" value="PROTEIN FLX-LIKE 2"/>
    <property type="match status" value="1"/>
</dbReference>
<evidence type="ECO:0000313" key="8">
    <source>
        <dbReference type="EMBL" id="KAJ8751821.1"/>
    </source>
</evidence>
<organism evidence="8 9">
    <name type="scientific">Erythroxylum novogranatense</name>
    <dbReference type="NCBI Taxonomy" id="1862640"/>
    <lineage>
        <taxon>Eukaryota</taxon>
        <taxon>Viridiplantae</taxon>
        <taxon>Streptophyta</taxon>
        <taxon>Embryophyta</taxon>
        <taxon>Tracheophyta</taxon>
        <taxon>Spermatophyta</taxon>
        <taxon>Magnoliopsida</taxon>
        <taxon>eudicotyledons</taxon>
        <taxon>Gunneridae</taxon>
        <taxon>Pentapetalae</taxon>
        <taxon>rosids</taxon>
        <taxon>fabids</taxon>
        <taxon>Malpighiales</taxon>
        <taxon>Erythroxylaceae</taxon>
        <taxon>Erythroxylum</taxon>
    </lineage>
</organism>
<keyword evidence="4 6" id="KW-0175">Coiled coil</keyword>
<evidence type="ECO:0000256" key="1">
    <source>
        <dbReference type="ARBA" id="ARBA00005405"/>
    </source>
</evidence>
<evidence type="ECO:0000256" key="5">
    <source>
        <dbReference type="ARBA" id="ARBA00023089"/>
    </source>
</evidence>
<evidence type="ECO:0000313" key="9">
    <source>
        <dbReference type="Proteomes" id="UP001159364"/>
    </source>
</evidence>
<gene>
    <name evidence="8" type="ORF">K2173_026015</name>
</gene>
<keyword evidence="2" id="KW-0217">Developmental protein</keyword>
<feature type="region of interest" description="Disordered" evidence="7">
    <location>
        <begin position="371"/>
        <end position="434"/>
    </location>
</feature>
<dbReference type="AlphaFoldDB" id="A0AAV8SHU0"/>
<evidence type="ECO:0000256" key="4">
    <source>
        <dbReference type="ARBA" id="ARBA00023054"/>
    </source>
</evidence>
<dbReference type="EMBL" id="JAIWQS010000011">
    <property type="protein sequence ID" value="KAJ8751821.1"/>
    <property type="molecule type" value="Genomic_DNA"/>
</dbReference>
<evidence type="ECO:0000256" key="2">
    <source>
        <dbReference type="ARBA" id="ARBA00022473"/>
    </source>
</evidence>
<dbReference type="GO" id="GO:0030154">
    <property type="term" value="P:cell differentiation"/>
    <property type="evidence" value="ECO:0007669"/>
    <property type="project" value="UniProtKB-KW"/>
</dbReference>
<sequence>MGSKGRMQPPHLRRPPLGTGIVHPDAFGPGVHPPPGPFPPFEMLSHPEVMEQKLAAQHVEMQRIATENQRLAVTHGTLRQELAAAKHELQILHAHIGLIKSEREQQMRGLMDKIAKMEAELKDAEPVKLELQQARTDADNLVAARQELMTKMHQLTQDLHRAHADVQQIPALMSELDGLRQEYQQCRISYDYEKKLFNDHLEQLQAMEKNYMTMAREVEKLRSELTNTPNVDIRTGGPYGTASGNNENEVTGRPVGQNLYEDSYGTSQSQVHATIPANPAAASRNVTAATSVSAVNSTSAYVGAQSSTAPTKGPVYDAPKGSGYNAPRGLSQDAQRGPSYGGPVYDVQRMPGYDPQRMHGYDIHRGQNYLAQRGPGYELQRAPSHDAMSRGATGSHGQVAPANSVPYGSATPPTRAGAGSGYEIPTRSGNPGRR</sequence>
<dbReference type="Proteomes" id="UP001159364">
    <property type="component" value="Linkage Group LG11"/>
</dbReference>
<feature type="region of interest" description="Disordered" evidence="7">
    <location>
        <begin position="228"/>
        <end position="272"/>
    </location>
</feature>
<evidence type="ECO:0000256" key="3">
    <source>
        <dbReference type="ARBA" id="ARBA00022782"/>
    </source>
</evidence>
<protein>
    <recommendedName>
        <fullName evidence="10">Protein FLX-like 2</fullName>
    </recommendedName>
</protein>
<comment type="similarity">
    <text evidence="1">Belongs to the FLX family.</text>
</comment>
<proteinExistence type="inferred from homology"/>
<reference evidence="8 9" key="1">
    <citation type="submission" date="2021-09" db="EMBL/GenBank/DDBJ databases">
        <title>Genomic insights and catalytic innovation underlie evolution of tropane alkaloids biosynthesis.</title>
        <authorList>
            <person name="Wang Y.-J."/>
            <person name="Tian T."/>
            <person name="Huang J.-P."/>
            <person name="Huang S.-X."/>
        </authorList>
    </citation>
    <scope>NUCLEOTIDE SEQUENCE [LARGE SCALE GENOMIC DNA]</scope>
    <source>
        <strain evidence="8">KIB-2018</strain>
        <tissue evidence="8">Leaf</tissue>
    </source>
</reference>
<feature type="region of interest" description="Disordered" evidence="7">
    <location>
        <begin position="302"/>
        <end position="343"/>
    </location>
</feature>
<dbReference type="GO" id="GO:0009908">
    <property type="term" value="P:flower development"/>
    <property type="evidence" value="ECO:0007669"/>
    <property type="project" value="UniProtKB-KW"/>
</dbReference>
<dbReference type="InterPro" id="IPR040353">
    <property type="entry name" value="FLX/FLX-like"/>
</dbReference>
<keyword evidence="9" id="KW-1185">Reference proteome</keyword>
<evidence type="ECO:0000256" key="7">
    <source>
        <dbReference type="SAM" id="MobiDB-lite"/>
    </source>
</evidence>
<name>A0AAV8SHU0_9ROSI</name>
<evidence type="ECO:0000256" key="6">
    <source>
        <dbReference type="SAM" id="Coils"/>
    </source>
</evidence>
<feature type="coiled-coil region" evidence="6">
    <location>
        <begin position="100"/>
        <end position="165"/>
    </location>
</feature>
<dbReference type="PANTHER" id="PTHR33405">
    <property type="entry name" value="PROTEIN FLX-LIKE 2"/>
    <property type="match status" value="1"/>
</dbReference>
<comment type="caution">
    <text evidence="8">The sequence shown here is derived from an EMBL/GenBank/DDBJ whole genome shotgun (WGS) entry which is preliminary data.</text>
</comment>